<dbReference type="OrthoDB" id="103819at2759"/>
<protein>
    <recommendedName>
        <fullName evidence="2">Zn(2)-C6 fungal-type domain-containing protein</fullName>
    </recommendedName>
</protein>
<sequence length="505" mass="57175">MKCYRQRNCANCVDTGVACQRFRPGRASKKLSTRYSTHFSYYQPNEAEVFLGGMSRGEHLDFQESLPSGGANRENLGAGIPQSPPAELLYMLLPEPVICDGLFSRIRWPDHISDRALERMMASLLDNECGEQLFHQKSTNPSVKQLHKTKRTYEAAALRALKHINLMSTPSLLLLQALISALTNSQGGYSDEIQSAVCWCFYLDRTTSALLMRSFSLLEVNAPPTHFMTNDTSSSYDSLLLRLLDLAKVQGSLLGTSLSDEDKSKSRIFEIFQGIQEQRDRIYSNLQENQRSLSDPAVFEWRAADFYYSIYVDMLRTRLGYDASQTNHVDCLLYSRRALRAFLFLQENVDHMPGFNDPEPPFLTWFASLALLERRIIKGLSQFKSSPFLTRLLNLLTSLLELCDPLFQNTIDQTRQSDMEGEDHTSIDVPLTHNLNNTANDPSLDLEYDLDQPTSSNSMNMGVEPCGHGVGDPAPYPLADDLMWQFVNSQFPYSWLESGIIVDTM</sequence>
<reference evidence="1" key="1">
    <citation type="submission" date="2019-04" db="EMBL/GenBank/DDBJ databases">
        <title>Friends and foes A comparative genomics studyof 23 Aspergillus species from section Flavi.</title>
        <authorList>
            <consortium name="DOE Joint Genome Institute"/>
            <person name="Kjaerbolling I."/>
            <person name="Vesth T."/>
            <person name="Frisvad J.C."/>
            <person name="Nybo J.L."/>
            <person name="Theobald S."/>
            <person name="Kildgaard S."/>
            <person name="Isbrandt T."/>
            <person name="Kuo A."/>
            <person name="Sato A."/>
            <person name="Lyhne E.K."/>
            <person name="Kogle M.E."/>
            <person name="Wiebenga A."/>
            <person name="Kun R.S."/>
            <person name="Lubbers R.J."/>
            <person name="Makela M.R."/>
            <person name="Barry K."/>
            <person name="Chovatia M."/>
            <person name="Clum A."/>
            <person name="Daum C."/>
            <person name="Haridas S."/>
            <person name="He G."/>
            <person name="LaButti K."/>
            <person name="Lipzen A."/>
            <person name="Mondo S."/>
            <person name="Riley R."/>
            <person name="Salamov A."/>
            <person name="Simmons B.A."/>
            <person name="Magnuson J.K."/>
            <person name="Henrissat B."/>
            <person name="Mortensen U.H."/>
            <person name="Larsen T.O."/>
            <person name="Devries R.P."/>
            <person name="Grigoriev I.V."/>
            <person name="Machida M."/>
            <person name="Baker S.E."/>
            <person name="Andersen M.R."/>
        </authorList>
    </citation>
    <scope>NUCLEOTIDE SEQUENCE [LARGE SCALE GENOMIC DNA]</scope>
    <source>
        <strain evidence="1">IBT 14317</strain>
    </source>
</reference>
<dbReference type="Proteomes" id="UP000326877">
    <property type="component" value="Unassembled WGS sequence"/>
</dbReference>
<organism evidence="1">
    <name type="scientific">Petromyces alliaceus</name>
    <name type="common">Aspergillus alliaceus</name>
    <dbReference type="NCBI Taxonomy" id="209559"/>
    <lineage>
        <taxon>Eukaryota</taxon>
        <taxon>Fungi</taxon>
        <taxon>Dikarya</taxon>
        <taxon>Ascomycota</taxon>
        <taxon>Pezizomycotina</taxon>
        <taxon>Eurotiomycetes</taxon>
        <taxon>Eurotiomycetidae</taxon>
        <taxon>Eurotiales</taxon>
        <taxon>Aspergillaceae</taxon>
        <taxon>Aspergillus</taxon>
        <taxon>Aspergillus subgen. Circumdati</taxon>
    </lineage>
</organism>
<dbReference type="AlphaFoldDB" id="A0A5N7C9Y6"/>
<evidence type="ECO:0000313" key="1">
    <source>
        <dbReference type="EMBL" id="KAE8390393.1"/>
    </source>
</evidence>
<proteinExistence type="predicted"/>
<dbReference type="EMBL" id="ML735255">
    <property type="protein sequence ID" value="KAE8390393.1"/>
    <property type="molecule type" value="Genomic_DNA"/>
</dbReference>
<accession>A0A5N7C9Y6</accession>
<evidence type="ECO:0008006" key="2">
    <source>
        <dbReference type="Google" id="ProtNLM"/>
    </source>
</evidence>
<gene>
    <name evidence="1" type="ORF">BDV23DRAFT_193791</name>
</gene>
<name>A0A5N7C9Y6_PETAA</name>